<dbReference type="Proteomes" id="UP000309038">
    <property type="component" value="Unassembled WGS sequence"/>
</dbReference>
<dbReference type="Pfam" id="PF12770">
    <property type="entry name" value="CHAT"/>
    <property type="match status" value="1"/>
</dbReference>
<evidence type="ECO:0000256" key="3">
    <source>
        <dbReference type="ARBA" id="ARBA00022741"/>
    </source>
</evidence>
<comment type="catalytic activity">
    <reaction evidence="7">
        <text>ATP + H2O = ADP + phosphate + H(+)</text>
        <dbReference type="Rhea" id="RHEA:13065"/>
        <dbReference type="ChEBI" id="CHEBI:15377"/>
        <dbReference type="ChEBI" id="CHEBI:15378"/>
        <dbReference type="ChEBI" id="CHEBI:30616"/>
        <dbReference type="ChEBI" id="CHEBI:43474"/>
        <dbReference type="ChEBI" id="CHEBI:456216"/>
        <dbReference type="EC" id="3.6.4.6"/>
    </reaction>
</comment>
<dbReference type="GO" id="GO:0015031">
    <property type="term" value="P:protein transport"/>
    <property type="evidence" value="ECO:0007669"/>
    <property type="project" value="UniProtKB-KW"/>
</dbReference>
<evidence type="ECO:0000256" key="6">
    <source>
        <dbReference type="ARBA" id="ARBA00022927"/>
    </source>
</evidence>
<evidence type="ECO:0000256" key="7">
    <source>
        <dbReference type="ARBA" id="ARBA00048883"/>
    </source>
</evidence>
<dbReference type="GO" id="GO:0007033">
    <property type="term" value="P:vacuole organization"/>
    <property type="evidence" value="ECO:0007669"/>
    <property type="project" value="TreeGrafter"/>
</dbReference>
<sequence length="1282" mass="142480">MQFATEIPPDLADSRDNAASDNGTSSILGNTIFAIRQDGGAVQTYGQEWRFLIANLRSMARNIDVPTTVLLHSATAHEDSANLSNSIVAQQQQGFRHFLSSGQGSRRSRFHIRHQRPCFTHLNLQLDSSLNMALDGGIYDSCISAPSEYSQLDIVDLFAQLGEEFLAQSSEGSPGDLDTAIFFCWLAVNTSYDDQSRYLSSLHDLARILMERFHRSHSPDDMRQTIYLMQVAYTICKEDHALANFLLADLAKWLYIGYTFLGVVDDLDEALEWCRRAIVASPLSDRHSLHFLANACGTRFELVKSGVNIDEAIELARRVISLCPLDEPERFKYMHNLASHLHFRFLYLGAARDLEEAIQIYHQVLDLNAREFGGNDREASLFGLSSVLGTSYKHFRKLDDLSEGIRLQREALSLSPLGHPGRYHSLAMLAAFLDFRFQHLGILNDSDEAISLHREAITLSPRDRLHHPSLLCQFASILCLRGVQPPGDFGLLNEAIQVSQDALGIAEQRKDREAALYQLTRSYLGRFKILGQSDDETAALNAAKELMEIGEKYSYQGRSPYLIALAGIYLRRDSPFFDLSTGLRLVEISLEDTHCSAQLRLQNASDALGVLKSVSIDVPTIHQLLRVYLKATLLLPEVAHFGLDLKSRLRSLKGWGGMANYVATLLSAISRHAEAVQAIELGRAVFWSQAVQLRSKFDELPEELHHRLFNLSRQLERDSYSLPKVVSQNPTPDVDSHVDNVRRLRYSQDFDRLVQEVRERPGFERFMQMEFAVDLAKVAEKGPVVVLIADANICLAQIITAKSKDESNVLPIKLDVTQQALRQMAVALRSATAGRSGRQDAEDASLGADDQSEGIEEPDSDVTRLGRPSKAGTQDVRILKILWEKIVKVVLDALEIQPSCGRIRPRLWWCPTGAFTSLPLHAAGIYTERDRCCSDFIVSSYTPTLGALLKARSSLRPIARKSIKVLLAAVPNPKTGEPLRGTVAEVNGICAVVPEGNRINLPAEEDCRVDSCAGVSVQTLLNTIEEATILHMACHGEQDADDPLRSGFEMQEGKLPISKLMPLDLEHSFLAYLSACETAKGDLVEPDQTVHLAATMLFTGFKSVIGTMWLMRDDDGPTVAKVVYKQLFSQDSENLALDPDDVPYALDDAKALEIIKVAIDEDTKQNYAEAYKQYNNALDYFMLALKWEKNEKMKQLLRKKVDEYLGRAEGLKEVLNAESDKKAKKAVGMSNGGVGKGAKKADEDEGDPEVKKLRAGLAGAIIADKPNVKWDDVAGLEAAKES</sequence>
<evidence type="ECO:0000259" key="9">
    <source>
        <dbReference type="SMART" id="SM00745"/>
    </source>
</evidence>
<dbReference type="InterPro" id="IPR007330">
    <property type="entry name" value="MIT_dom"/>
</dbReference>
<reference evidence="10 11" key="1">
    <citation type="submission" date="2019-02" db="EMBL/GenBank/DDBJ databases">
        <title>Genome sequencing of the rare red list fungi Phlebia centrifuga.</title>
        <authorList>
            <person name="Buettner E."/>
            <person name="Kellner H."/>
        </authorList>
    </citation>
    <scope>NUCLEOTIDE SEQUENCE [LARGE SCALE GENOMIC DNA]</scope>
    <source>
        <strain evidence="10 11">DSM 108282</strain>
    </source>
</reference>
<keyword evidence="2" id="KW-0813">Transport</keyword>
<keyword evidence="4" id="KW-0378">Hydrolase</keyword>
<keyword evidence="6" id="KW-0653">Protein transport</keyword>
<evidence type="ECO:0000313" key="11">
    <source>
        <dbReference type="Proteomes" id="UP000309038"/>
    </source>
</evidence>
<dbReference type="PANTHER" id="PTHR23074:SF83">
    <property type="entry name" value="VACUOLAR PROTEIN SORTING-ASSOCIATED PROTEIN 4A"/>
    <property type="match status" value="1"/>
</dbReference>
<dbReference type="Gene3D" id="1.20.58.80">
    <property type="entry name" value="Phosphotransferase system, lactose/cellobiose-type IIA subunit"/>
    <property type="match status" value="1"/>
</dbReference>
<dbReference type="Gene3D" id="1.25.40.10">
    <property type="entry name" value="Tetratricopeptide repeat domain"/>
    <property type="match status" value="1"/>
</dbReference>
<dbReference type="FunFam" id="1.20.58.80:FF:000004">
    <property type="entry name" value="Vacuolar protein sorting-associated protein 4"/>
    <property type="match status" value="1"/>
</dbReference>
<proteinExistence type="predicted"/>
<accession>A0A4S4KE66</accession>
<dbReference type="InterPro" id="IPR024983">
    <property type="entry name" value="CHAT_dom"/>
</dbReference>
<evidence type="ECO:0000256" key="1">
    <source>
        <dbReference type="ARBA" id="ARBA00012674"/>
    </source>
</evidence>
<evidence type="ECO:0000256" key="2">
    <source>
        <dbReference type="ARBA" id="ARBA00022448"/>
    </source>
</evidence>
<evidence type="ECO:0000256" key="4">
    <source>
        <dbReference type="ARBA" id="ARBA00022801"/>
    </source>
</evidence>
<evidence type="ECO:0000256" key="8">
    <source>
        <dbReference type="SAM" id="MobiDB-lite"/>
    </source>
</evidence>
<feature type="domain" description="MIT" evidence="9">
    <location>
        <begin position="1142"/>
        <end position="1221"/>
    </location>
</feature>
<keyword evidence="11" id="KW-1185">Reference proteome</keyword>
<feature type="compositionally biased region" description="Acidic residues" evidence="8">
    <location>
        <begin position="850"/>
        <end position="860"/>
    </location>
</feature>
<dbReference type="SUPFAM" id="SSF116846">
    <property type="entry name" value="MIT domain"/>
    <property type="match status" value="1"/>
</dbReference>
<keyword evidence="5" id="KW-0067">ATP-binding</keyword>
<dbReference type="Pfam" id="PF04212">
    <property type="entry name" value="MIT"/>
    <property type="match status" value="1"/>
</dbReference>
<dbReference type="GO" id="GO:0016197">
    <property type="term" value="P:endosomal transport"/>
    <property type="evidence" value="ECO:0007669"/>
    <property type="project" value="TreeGrafter"/>
</dbReference>
<dbReference type="PANTHER" id="PTHR23074">
    <property type="entry name" value="AAA DOMAIN-CONTAINING"/>
    <property type="match status" value="1"/>
</dbReference>
<feature type="region of interest" description="Disordered" evidence="8">
    <location>
        <begin position="1226"/>
        <end position="1248"/>
    </location>
</feature>
<name>A0A4S4KE66_9APHY</name>
<feature type="region of interest" description="Disordered" evidence="8">
    <location>
        <begin position="832"/>
        <end position="868"/>
    </location>
</feature>
<dbReference type="InterPro" id="IPR050304">
    <property type="entry name" value="MT-severing_AAA_ATPase"/>
</dbReference>
<dbReference type="SUPFAM" id="SSF81901">
    <property type="entry name" value="HCP-like"/>
    <property type="match status" value="1"/>
</dbReference>
<dbReference type="EMBL" id="SGPJ01000237">
    <property type="protein sequence ID" value="THG96418.1"/>
    <property type="molecule type" value="Genomic_DNA"/>
</dbReference>
<evidence type="ECO:0000256" key="5">
    <source>
        <dbReference type="ARBA" id="ARBA00022840"/>
    </source>
</evidence>
<dbReference type="SMART" id="SM00745">
    <property type="entry name" value="MIT"/>
    <property type="match status" value="1"/>
</dbReference>
<dbReference type="EC" id="3.6.4.6" evidence="1"/>
<dbReference type="InterPro" id="IPR036181">
    <property type="entry name" value="MIT_dom_sf"/>
</dbReference>
<dbReference type="GO" id="GO:0005524">
    <property type="term" value="F:ATP binding"/>
    <property type="evidence" value="ECO:0007669"/>
    <property type="project" value="UniProtKB-KW"/>
</dbReference>
<dbReference type="GO" id="GO:0016887">
    <property type="term" value="F:ATP hydrolysis activity"/>
    <property type="evidence" value="ECO:0007669"/>
    <property type="project" value="TreeGrafter"/>
</dbReference>
<keyword evidence="3" id="KW-0547">Nucleotide-binding</keyword>
<protein>
    <recommendedName>
        <fullName evidence="1">vesicle-fusing ATPase</fullName>
        <ecNumber evidence="1">3.6.4.6</ecNumber>
    </recommendedName>
</protein>
<comment type="caution">
    <text evidence="10">The sequence shown here is derived from an EMBL/GenBank/DDBJ whole genome shotgun (WGS) entry which is preliminary data.</text>
</comment>
<dbReference type="InterPro" id="IPR011990">
    <property type="entry name" value="TPR-like_helical_dom_sf"/>
</dbReference>
<organism evidence="10 11">
    <name type="scientific">Hermanssonia centrifuga</name>
    <dbReference type="NCBI Taxonomy" id="98765"/>
    <lineage>
        <taxon>Eukaryota</taxon>
        <taxon>Fungi</taxon>
        <taxon>Dikarya</taxon>
        <taxon>Basidiomycota</taxon>
        <taxon>Agaricomycotina</taxon>
        <taxon>Agaricomycetes</taxon>
        <taxon>Polyporales</taxon>
        <taxon>Meruliaceae</taxon>
        <taxon>Hermanssonia</taxon>
    </lineage>
</organism>
<evidence type="ECO:0000313" key="10">
    <source>
        <dbReference type="EMBL" id="THG96418.1"/>
    </source>
</evidence>
<gene>
    <name evidence="10" type="ORF">EW026_g5419</name>
</gene>